<dbReference type="Proteomes" id="UP000694918">
    <property type="component" value="Unplaced"/>
</dbReference>
<feature type="coiled-coil region" evidence="1">
    <location>
        <begin position="573"/>
        <end position="600"/>
    </location>
</feature>
<dbReference type="PANTHER" id="PTHR45287:SF4">
    <property type="entry name" value="OS03G0691500 PROTEIN"/>
    <property type="match status" value="1"/>
</dbReference>
<evidence type="ECO:0000313" key="2">
    <source>
        <dbReference type="Proteomes" id="UP000694918"/>
    </source>
</evidence>
<feature type="coiled-coil region" evidence="1">
    <location>
        <begin position="639"/>
        <end position="772"/>
    </location>
</feature>
<protein>
    <submittedName>
        <fullName evidence="3">Uncharacterized protein At4g38062-like isoform X2</fullName>
    </submittedName>
</protein>
<dbReference type="RefSeq" id="XP_011048273.1">
    <property type="nucleotide sequence ID" value="XM_011049971.1"/>
</dbReference>
<accession>A0AAJ6VH21</accession>
<dbReference type="InterPro" id="IPR040262">
    <property type="entry name" value="At4g38062-like"/>
</dbReference>
<feature type="coiled-coil region" evidence="1">
    <location>
        <begin position="836"/>
        <end position="905"/>
    </location>
</feature>
<name>A0AAJ6VH21_POPEU</name>
<sequence length="1167" mass="136472">MDRICEELDEAKAEIEKLKADLRCKAEFSDNLKKAHGEQLIRTQEACSKVERQAQELNAKEEEISTVKRMCENFQCSLKEKESIIRRLSTANDKLKVDCGEKHKKWEEEKRGLVLALDESNEKSTDQEQKIHVFMAEIERYKGLLSASQKKCLEAEKNAKASIEMRERDSMLLKLEEESREVENQLKWKKEQFNHLEEAHEKLRYQFRESKKEWEMERSTLIDEICSLQTRLDSQTRMSEDLEKQFRMCNEALAHEESRRKYLEVEVSEFKARFENVFTECQDAKSQLECLATQRDIEIAALRHSLVTKETFYKEIEYKAGKLEQDNQELLVSLKELQEAGIREVGNSSLAKMQNKLKSLERMHRNCSANLKAKEAEWSSQLEKLTGELDNYRSALESKETVVKELDMELKNCHSVIMQLELQNEEASTMLLVLKSGITEAQLNIGNDESEVRLHDKERGEETDCEEERQKVASLLKRVEYLDLVEEQRLLMHKELERYKELLEESSRCQLCFKKQALQTENDLKDKLKAVCDALDLANSELAKEHQKVVSLSRRAKSLDFIEEKWLLMQKELEKCKEVLEQSSRRQSCLEEQAFQIENELKKKFREVCNKFDMASSELVEHREKVECLSKRAEHFDLVEEQQLLMQKELERYKEMVEESSRKQLLIEMKALDVETDLKEKLREVCDELDTAKAELAKENKSAASLARRVQSLDLIEEQHLLMQEELKKYKETLEKASRCQHSLEKQAFQKENDLKEKLREVNDELHRLKSDFAAKICEGHAVEFELWIWKSIAHRLKDDLEESQLLRKDIEASLLSQAEVEHTIKQEIDGLAQMLQVRDDKIDNLQQQIEFFEKELKTRESAATSAMETVMSFESEREGFLQTMKEKDKLLDDLQKEVGWLEQESLRRELEGAMLTQIEAERKFDHEKEHIIQLVVEKDQRIDDLLQLVKSMEQKFNGSLTSFSLELAEKQAEIHFLHEAWEKIASAEILDQLEIEEKKMMIIELEDDIFSTRKELELQQKSLLGSKKTALEIEAELEAKQLEMKKLKSLMETKLRTSETSVDELKNGNRSLAGNVMKLSSDRDNLFGLLTVLAERINQFSDEDMQLMGTLESMMQSFDNSGSGPILKCDSELFKAVKENVNVCPSPTRKRLQSVLEDRSPFRELN</sequence>
<evidence type="ECO:0000256" key="1">
    <source>
        <dbReference type="SAM" id="Coils"/>
    </source>
</evidence>
<keyword evidence="2" id="KW-1185">Reference proteome</keyword>
<organism evidence="2 3">
    <name type="scientific">Populus euphratica</name>
    <name type="common">Euphrates poplar</name>
    <dbReference type="NCBI Taxonomy" id="75702"/>
    <lineage>
        <taxon>Eukaryota</taxon>
        <taxon>Viridiplantae</taxon>
        <taxon>Streptophyta</taxon>
        <taxon>Embryophyta</taxon>
        <taxon>Tracheophyta</taxon>
        <taxon>Spermatophyta</taxon>
        <taxon>Magnoliopsida</taxon>
        <taxon>eudicotyledons</taxon>
        <taxon>Gunneridae</taxon>
        <taxon>Pentapetalae</taxon>
        <taxon>rosids</taxon>
        <taxon>fabids</taxon>
        <taxon>Malpighiales</taxon>
        <taxon>Salicaceae</taxon>
        <taxon>Saliceae</taxon>
        <taxon>Populus</taxon>
    </lineage>
</organism>
<feature type="coiled-coil region" evidence="1">
    <location>
        <begin position="165"/>
        <end position="199"/>
    </location>
</feature>
<keyword evidence="1" id="KW-0175">Coiled coil</keyword>
<gene>
    <name evidence="3" type="primary">LOC105142371</name>
</gene>
<feature type="coiled-coil region" evidence="1">
    <location>
        <begin position="1"/>
        <end position="70"/>
    </location>
</feature>
<reference evidence="3" key="1">
    <citation type="submission" date="2025-08" db="UniProtKB">
        <authorList>
            <consortium name="RefSeq"/>
        </authorList>
    </citation>
    <scope>IDENTIFICATION</scope>
</reference>
<dbReference type="PANTHER" id="PTHR45287">
    <property type="entry name" value="OS03G0691500 PROTEIN"/>
    <property type="match status" value="1"/>
</dbReference>
<dbReference type="AlphaFoldDB" id="A0AAJ6VH21"/>
<evidence type="ECO:0000313" key="3">
    <source>
        <dbReference type="RefSeq" id="XP_011048273.1"/>
    </source>
</evidence>
<dbReference type="GeneID" id="105142371"/>
<feature type="coiled-coil region" evidence="1">
    <location>
        <begin position="320"/>
        <end position="409"/>
    </location>
</feature>
<proteinExistence type="predicted"/>